<dbReference type="EMBL" id="JAFBBU010000001">
    <property type="protein sequence ID" value="MBM7473121.1"/>
    <property type="molecule type" value="Genomic_DNA"/>
</dbReference>
<sequence length="85" mass="9133">MKWGMAYYGVGDGWCLSSGAFATHVKLMFFNGATLLDPMPPVTPVGMGKATRGVELKSLGDLDEAQVAEWMRQITSVPGVGGKRR</sequence>
<gene>
    <name evidence="2" type="ORF">JOE66_002755</name>
</gene>
<organism evidence="2 3">
    <name type="scientific">Subtercola frigoramans</name>
    <dbReference type="NCBI Taxonomy" id="120298"/>
    <lineage>
        <taxon>Bacteria</taxon>
        <taxon>Bacillati</taxon>
        <taxon>Actinomycetota</taxon>
        <taxon>Actinomycetes</taxon>
        <taxon>Micrococcales</taxon>
        <taxon>Microbacteriaceae</taxon>
        <taxon>Subtercola</taxon>
    </lineage>
</organism>
<name>A0ABS2L8B2_9MICO</name>
<keyword evidence="3" id="KW-1185">Reference proteome</keyword>
<dbReference type="Pfam" id="PF08818">
    <property type="entry name" value="DUF1801"/>
    <property type="match status" value="1"/>
</dbReference>
<reference evidence="2 3" key="1">
    <citation type="submission" date="2021-01" db="EMBL/GenBank/DDBJ databases">
        <title>Sequencing the genomes of 1000 actinobacteria strains.</title>
        <authorList>
            <person name="Klenk H.-P."/>
        </authorList>
    </citation>
    <scope>NUCLEOTIDE SEQUENCE [LARGE SCALE GENOMIC DNA]</scope>
    <source>
        <strain evidence="2 3">DSM 13057</strain>
    </source>
</reference>
<dbReference type="SUPFAM" id="SSF159888">
    <property type="entry name" value="YdhG-like"/>
    <property type="match status" value="1"/>
</dbReference>
<dbReference type="InterPro" id="IPR014922">
    <property type="entry name" value="YdhG-like"/>
</dbReference>
<evidence type="ECO:0000313" key="2">
    <source>
        <dbReference type="EMBL" id="MBM7473121.1"/>
    </source>
</evidence>
<protein>
    <recommendedName>
        <fullName evidence="1">YdhG-like domain-containing protein</fullName>
    </recommendedName>
</protein>
<comment type="caution">
    <text evidence="2">The sequence shown here is derived from an EMBL/GenBank/DDBJ whole genome shotgun (WGS) entry which is preliminary data.</text>
</comment>
<evidence type="ECO:0000313" key="3">
    <source>
        <dbReference type="Proteomes" id="UP000776164"/>
    </source>
</evidence>
<evidence type="ECO:0000259" key="1">
    <source>
        <dbReference type="Pfam" id="PF08818"/>
    </source>
</evidence>
<dbReference type="Proteomes" id="UP000776164">
    <property type="component" value="Unassembled WGS sequence"/>
</dbReference>
<feature type="domain" description="YdhG-like" evidence="1">
    <location>
        <begin position="1"/>
        <end position="73"/>
    </location>
</feature>
<accession>A0ABS2L8B2</accession>
<proteinExistence type="predicted"/>